<proteinExistence type="predicted"/>
<dbReference type="AlphaFoldDB" id="A0A7L7KU05"/>
<sequence length="243" mass="26451">MKRFIIILMSALCFFASFGTVAQAASDNLTPNNNESGDLGITIDGNFDDWADKTKQPMKFPWDNDNIKYASMLTDNDNIYLYVMMHPVLSGGYTNFQPSGYTLNVGGKTFSIDFNGNQTVKLDVGDKKAVALGIYDNSTGLYETVNDCVYVANQYINQKMGDGKTVKGTGYVFEAKIPFKDLKGISNTSGQNISLENNSLWSGKLHVTGGSTGPVVLASTGFVIAIAAVLKYSGFNFKKRRSA</sequence>
<keyword evidence="1" id="KW-1133">Transmembrane helix</keyword>
<dbReference type="KEGG" id="cpab:G6534_00805"/>
<dbReference type="Proteomes" id="UP000514410">
    <property type="component" value="Chromosome"/>
</dbReference>
<dbReference type="NCBIfam" id="TIGR04145">
    <property type="entry name" value="Firmicu_CTERM"/>
    <property type="match status" value="1"/>
</dbReference>
<evidence type="ECO:0000256" key="1">
    <source>
        <dbReference type="SAM" id="Phobius"/>
    </source>
</evidence>
<dbReference type="RefSeq" id="WP_182083014.1">
    <property type="nucleotide sequence ID" value="NZ_CP049366.1"/>
</dbReference>
<name>A0A7L7KU05_9LACO</name>
<dbReference type="InterPro" id="IPR026409">
    <property type="entry name" value="Firmicu_CTERM"/>
</dbReference>
<gene>
    <name evidence="3" type="ORF">G6534_00805</name>
</gene>
<dbReference type="EMBL" id="CP049366">
    <property type="protein sequence ID" value="QMT83280.1"/>
    <property type="molecule type" value="Genomic_DNA"/>
</dbReference>
<keyword evidence="2" id="KW-0732">Signal</keyword>
<accession>A0A7L7KU05</accession>
<reference evidence="3 4" key="1">
    <citation type="submission" date="2020-02" db="EMBL/GenBank/DDBJ databases">
        <title>Complete Genome Sequence of Lactobacillus sp. NFFJ11 Isolated from animal feed.</title>
        <authorList>
            <person name="Jung J.Y."/>
        </authorList>
    </citation>
    <scope>NUCLEOTIDE SEQUENCE [LARGE SCALE GENOMIC DNA]</scope>
    <source>
        <strain evidence="3 4">NFFJ11</strain>
    </source>
</reference>
<keyword evidence="1" id="KW-0812">Transmembrane</keyword>
<organism evidence="3 4">
    <name type="scientific">Companilactobacillus pabuli</name>
    <dbReference type="NCBI Taxonomy" id="2714036"/>
    <lineage>
        <taxon>Bacteria</taxon>
        <taxon>Bacillati</taxon>
        <taxon>Bacillota</taxon>
        <taxon>Bacilli</taxon>
        <taxon>Lactobacillales</taxon>
        <taxon>Lactobacillaceae</taxon>
        <taxon>Companilactobacillus</taxon>
    </lineage>
</organism>
<evidence type="ECO:0000313" key="4">
    <source>
        <dbReference type="Proteomes" id="UP000514410"/>
    </source>
</evidence>
<keyword evidence="4" id="KW-1185">Reference proteome</keyword>
<protein>
    <submittedName>
        <fullName evidence="3">Firmicu-CTERM sorting domain-containing protein</fullName>
    </submittedName>
</protein>
<dbReference type="Gene3D" id="2.60.40.1190">
    <property type="match status" value="1"/>
</dbReference>
<evidence type="ECO:0000313" key="3">
    <source>
        <dbReference type="EMBL" id="QMT83280.1"/>
    </source>
</evidence>
<dbReference type="SUPFAM" id="SSF49344">
    <property type="entry name" value="CBD9-like"/>
    <property type="match status" value="1"/>
</dbReference>
<feature type="transmembrane region" description="Helical" evidence="1">
    <location>
        <begin position="215"/>
        <end position="233"/>
    </location>
</feature>
<keyword evidence="1" id="KW-0472">Membrane</keyword>
<feature type="chain" id="PRO_5029701588" evidence="2">
    <location>
        <begin position="25"/>
        <end position="243"/>
    </location>
</feature>
<feature type="signal peptide" evidence="2">
    <location>
        <begin position="1"/>
        <end position="24"/>
    </location>
</feature>
<evidence type="ECO:0000256" key="2">
    <source>
        <dbReference type="SAM" id="SignalP"/>
    </source>
</evidence>